<sequence length="473" mass="54133">MKDLKGVSIKGGIISPSELKQIINYAESLGLDTLHLGSRQDIIFPAYVLDANFEDDALALNSTIVSDSNYQNIVCSYVSSDIFPSTRWLSGVTYLYILEAFKYKPSLKINITDPKQQLVPLFSGQLNFIASEHEDYWYLHLRLPNWSESVYYKVLINSWDIPSISETIEALYLKAKNIDDLFELVNGNLETNSRTIDSKLELEFHPFPYYEGMNKIGTSHYWLGLYWRNNKYYLDFLREFCDFCLDNKVGKLCITPWKSIIVKGIPKTSKLMLEKLLGKSGINVRHSLLELNWHIPVNDEEALSLKKFIVMDFDQNDISTYGLTFSIANRGAGNIYFTSIVIEKNIVPSIVKEFDIRPTYNVLYCDKFDPNTQKYNVYAQDVDKIELSGLLMELSKKYFEGFGNEIVSDDEEKVDIKEKEAVYQCIDCLSVYSAVCGDKKANVDPGTAFEDLNSSYKCSVCDSPKTTFKLIEI</sequence>
<evidence type="ECO:0000259" key="5">
    <source>
        <dbReference type="PROSITE" id="PS50903"/>
    </source>
</evidence>
<dbReference type="InterPro" id="IPR024935">
    <property type="entry name" value="Rubredoxin_dom"/>
</dbReference>
<reference evidence="6 7" key="1">
    <citation type="submission" date="2019-05" db="EMBL/GenBank/DDBJ databases">
        <title>Algicella ahnfeltiae gen. nov., sp. nov., a novel marine bacterium of the family Flavobacteriaceae isolated from a red alga.</title>
        <authorList>
            <person name="Nedashkovskaya O.I."/>
            <person name="Kukhlevskiy A.D."/>
            <person name="Kim S.-G."/>
            <person name="Zhukova N.V."/>
            <person name="Mikhailov V.V."/>
        </authorList>
    </citation>
    <scope>NUCLEOTIDE SEQUENCE [LARGE SCALE GENOMIC DNA]</scope>
    <source>
        <strain evidence="6 7">10Alg115</strain>
    </source>
</reference>
<name>A0A5B7TYR9_9FLAO</name>
<evidence type="ECO:0000256" key="2">
    <source>
        <dbReference type="ARBA" id="ARBA00022723"/>
    </source>
</evidence>
<keyword evidence="2" id="KW-0479">Metal-binding</keyword>
<dbReference type="OrthoDB" id="9758182at2"/>
<dbReference type="AlphaFoldDB" id="A0A5B7TYR9"/>
<keyword evidence="4" id="KW-0408">Iron</keyword>
<gene>
    <name evidence="6" type="ORF">FF125_19755</name>
</gene>
<evidence type="ECO:0000313" key="6">
    <source>
        <dbReference type="EMBL" id="QCX40563.1"/>
    </source>
</evidence>
<keyword evidence="3" id="KW-0249">Electron transport</keyword>
<evidence type="ECO:0000313" key="7">
    <source>
        <dbReference type="Proteomes" id="UP000306229"/>
    </source>
</evidence>
<feature type="domain" description="Rubredoxin-like" evidence="5">
    <location>
        <begin position="420"/>
        <end position="471"/>
    </location>
</feature>
<dbReference type="InterPro" id="IPR024934">
    <property type="entry name" value="Rubredoxin-like_dom"/>
</dbReference>
<dbReference type="Pfam" id="PF00301">
    <property type="entry name" value="Rubredoxin"/>
    <property type="match status" value="1"/>
</dbReference>
<dbReference type="PROSITE" id="PS50903">
    <property type="entry name" value="RUBREDOXIN_LIKE"/>
    <property type="match status" value="1"/>
</dbReference>
<dbReference type="GO" id="GO:0005506">
    <property type="term" value="F:iron ion binding"/>
    <property type="evidence" value="ECO:0007669"/>
    <property type="project" value="InterPro"/>
</dbReference>
<dbReference type="EMBL" id="CP040749">
    <property type="protein sequence ID" value="QCX40563.1"/>
    <property type="molecule type" value="Genomic_DNA"/>
</dbReference>
<dbReference type="Proteomes" id="UP000306229">
    <property type="component" value="Chromosome"/>
</dbReference>
<dbReference type="RefSeq" id="WP_138951673.1">
    <property type="nucleotide sequence ID" value="NZ_CP040749.1"/>
</dbReference>
<evidence type="ECO:0000256" key="1">
    <source>
        <dbReference type="ARBA" id="ARBA00022448"/>
    </source>
</evidence>
<accession>A0A5B7TYR9</accession>
<protein>
    <submittedName>
        <fullName evidence="6">Rubredoxin</fullName>
    </submittedName>
</protein>
<dbReference type="SUPFAM" id="SSF57802">
    <property type="entry name" value="Rubredoxin-like"/>
    <property type="match status" value="1"/>
</dbReference>
<evidence type="ECO:0000256" key="3">
    <source>
        <dbReference type="ARBA" id="ARBA00022982"/>
    </source>
</evidence>
<dbReference type="KEGG" id="fbe:FF125_19755"/>
<keyword evidence="1" id="KW-0813">Transport</keyword>
<dbReference type="Gene3D" id="2.20.28.10">
    <property type="match status" value="1"/>
</dbReference>
<proteinExistence type="predicted"/>
<organism evidence="6 7">
    <name type="scientific">Aureibaculum algae</name>
    <dbReference type="NCBI Taxonomy" id="2584122"/>
    <lineage>
        <taxon>Bacteria</taxon>
        <taxon>Pseudomonadati</taxon>
        <taxon>Bacteroidota</taxon>
        <taxon>Flavobacteriia</taxon>
        <taxon>Flavobacteriales</taxon>
        <taxon>Flavobacteriaceae</taxon>
        <taxon>Aureibaculum</taxon>
    </lineage>
</organism>
<evidence type="ECO:0000256" key="4">
    <source>
        <dbReference type="ARBA" id="ARBA00023004"/>
    </source>
</evidence>
<keyword evidence="7" id="KW-1185">Reference proteome</keyword>